<gene>
    <name evidence="1" type="ORF">Taro_036890</name>
</gene>
<keyword evidence="2" id="KW-1185">Reference proteome</keyword>
<dbReference type="Proteomes" id="UP000652761">
    <property type="component" value="Unassembled WGS sequence"/>
</dbReference>
<reference evidence="1" key="1">
    <citation type="submission" date="2017-07" db="EMBL/GenBank/DDBJ databases">
        <title>Taro Niue Genome Assembly and Annotation.</title>
        <authorList>
            <person name="Atibalentja N."/>
            <person name="Keating K."/>
            <person name="Fields C.J."/>
        </authorList>
    </citation>
    <scope>NUCLEOTIDE SEQUENCE</scope>
    <source>
        <strain evidence="1">Niue_2</strain>
        <tissue evidence="1">Leaf</tissue>
    </source>
</reference>
<dbReference type="EMBL" id="NMUH01003154">
    <property type="protein sequence ID" value="MQM04094.1"/>
    <property type="molecule type" value="Genomic_DNA"/>
</dbReference>
<name>A0A843WJ47_COLES</name>
<dbReference type="AlphaFoldDB" id="A0A843WJ47"/>
<accession>A0A843WJ47</accession>
<organism evidence="1 2">
    <name type="scientific">Colocasia esculenta</name>
    <name type="common">Wild taro</name>
    <name type="synonym">Arum esculentum</name>
    <dbReference type="NCBI Taxonomy" id="4460"/>
    <lineage>
        <taxon>Eukaryota</taxon>
        <taxon>Viridiplantae</taxon>
        <taxon>Streptophyta</taxon>
        <taxon>Embryophyta</taxon>
        <taxon>Tracheophyta</taxon>
        <taxon>Spermatophyta</taxon>
        <taxon>Magnoliopsida</taxon>
        <taxon>Liliopsida</taxon>
        <taxon>Araceae</taxon>
        <taxon>Aroideae</taxon>
        <taxon>Colocasieae</taxon>
        <taxon>Colocasia</taxon>
    </lineage>
</organism>
<sequence>MSVIELAADRADSGAEGKTRYAASVGLAGAFWRVFPERCLGGSGGGSPRTVLCCFCSSAGCSILSDVSCCLVVWVVHSGEGSSQDHPMSLLVEVLPRSALRSFRATVVWPCGSKCVVWLGCVLVRFSQDGSWRFGGVPEPRSGVRREAAAWPGCGVVCVVRFCGRLVSPFAGVEAGATLASKACGLRVPLLAASGGGLVVVVVTTFPHGVSKCSPVALAVRSGTSVYGFPTLRCTRGPGWFCLWALDPVEIFGSVGGDASFGVPGGGPGASKRNPGTYGGGGCVKDSKGNLVLAFAHYYGFGGRLLLKCALSVTVFDWNQSMVSRCPLFILILLLSSLPLIPRNLHLGSVCVGGVKFSHIFTVHMLQWFILIIKLTRWQMPWPIWVASLVAIYLPHECKGPLTLDRSGIPNLRPA</sequence>
<protein>
    <submittedName>
        <fullName evidence="1">Uncharacterized protein</fullName>
    </submittedName>
</protein>
<evidence type="ECO:0000313" key="1">
    <source>
        <dbReference type="EMBL" id="MQM04094.1"/>
    </source>
</evidence>
<proteinExistence type="predicted"/>
<evidence type="ECO:0000313" key="2">
    <source>
        <dbReference type="Proteomes" id="UP000652761"/>
    </source>
</evidence>
<comment type="caution">
    <text evidence="1">The sequence shown here is derived from an EMBL/GenBank/DDBJ whole genome shotgun (WGS) entry which is preliminary data.</text>
</comment>